<dbReference type="SUPFAM" id="SSF51735">
    <property type="entry name" value="NAD(P)-binding Rossmann-fold domains"/>
    <property type="match status" value="1"/>
</dbReference>
<dbReference type="GO" id="GO:0016491">
    <property type="term" value="F:oxidoreductase activity"/>
    <property type="evidence" value="ECO:0007669"/>
    <property type="project" value="InterPro"/>
</dbReference>
<reference evidence="3 4" key="1">
    <citation type="journal article" date="2016" name="Nat. Commun.">
        <title>Thousands of microbial genomes shed light on interconnected biogeochemical processes in an aquifer system.</title>
        <authorList>
            <person name="Anantharaman K."/>
            <person name="Brown C.T."/>
            <person name="Hug L.A."/>
            <person name="Sharon I."/>
            <person name="Castelle C.J."/>
            <person name="Probst A.J."/>
            <person name="Thomas B.C."/>
            <person name="Singh A."/>
            <person name="Wilkins M.J."/>
            <person name="Karaoz U."/>
            <person name="Brodie E.L."/>
            <person name="Williams K.H."/>
            <person name="Hubbard S.S."/>
            <person name="Banfield J.F."/>
        </authorList>
    </citation>
    <scope>NUCLEOTIDE SEQUENCE [LARGE SCALE GENOMIC DNA]</scope>
</reference>
<dbReference type="Pfam" id="PF21135">
    <property type="entry name" value="DRL_cat"/>
    <property type="match status" value="1"/>
</dbReference>
<dbReference type="InterPro" id="IPR048423">
    <property type="entry name" value="DRL_cat"/>
</dbReference>
<protein>
    <submittedName>
        <fullName evidence="3">NAD(P)-dependent oxidoreductase</fullName>
    </submittedName>
</protein>
<evidence type="ECO:0000259" key="1">
    <source>
        <dbReference type="Pfam" id="PF03447"/>
    </source>
</evidence>
<dbReference type="Proteomes" id="UP000176723">
    <property type="component" value="Unassembled WGS sequence"/>
</dbReference>
<proteinExistence type="predicted"/>
<dbReference type="EMBL" id="MHCL01000003">
    <property type="protein sequence ID" value="OGY22464.1"/>
    <property type="molecule type" value="Genomic_DNA"/>
</dbReference>
<dbReference type="InterPro" id="IPR005106">
    <property type="entry name" value="Asp/hSer_DH_NAD-bd"/>
</dbReference>
<dbReference type="Pfam" id="PF03447">
    <property type="entry name" value="NAD_binding_3"/>
    <property type="match status" value="1"/>
</dbReference>
<dbReference type="AlphaFoldDB" id="A0A1G1W4D2"/>
<comment type="caution">
    <text evidence="3">The sequence shown here is derived from an EMBL/GenBank/DDBJ whole genome shotgun (WGS) entry which is preliminary data.</text>
</comment>
<evidence type="ECO:0000259" key="2">
    <source>
        <dbReference type="Pfam" id="PF21135"/>
    </source>
</evidence>
<feature type="domain" description="Aspartate/homoserine dehydrogenase NAD-binding" evidence="1">
    <location>
        <begin position="24"/>
        <end position="151"/>
    </location>
</feature>
<name>A0A1G1W4D2_9BACT</name>
<dbReference type="GO" id="GO:0050661">
    <property type="term" value="F:NADP binding"/>
    <property type="evidence" value="ECO:0007669"/>
    <property type="project" value="InterPro"/>
</dbReference>
<organism evidence="3 4">
    <name type="scientific">Candidatus Chisholmbacteria bacterium RIFCSPLOWO2_01_FULL_49_14</name>
    <dbReference type="NCBI Taxonomy" id="1797593"/>
    <lineage>
        <taxon>Bacteria</taxon>
        <taxon>Candidatus Chisholmiibacteriota</taxon>
    </lineage>
</organism>
<gene>
    <name evidence="3" type="ORF">A3A65_04880</name>
</gene>
<dbReference type="InterPro" id="IPR036291">
    <property type="entry name" value="NAD(P)-bd_dom_sf"/>
</dbReference>
<dbReference type="PANTHER" id="PTHR37850:SF1">
    <property type="entry name" value="SAF DOMAIN PROTEIN"/>
    <property type="match status" value="1"/>
</dbReference>
<dbReference type="Gene3D" id="3.40.50.720">
    <property type="entry name" value="NAD(P)-binding Rossmann-like Domain"/>
    <property type="match status" value="1"/>
</dbReference>
<evidence type="ECO:0000313" key="3">
    <source>
        <dbReference type="EMBL" id="OGY22464.1"/>
    </source>
</evidence>
<dbReference type="PANTHER" id="PTHR37850">
    <property type="entry name" value="STRU PROTEIN"/>
    <property type="match status" value="1"/>
</dbReference>
<evidence type="ECO:0000313" key="4">
    <source>
        <dbReference type="Proteomes" id="UP000176723"/>
    </source>
</evidence>
<sequence>MIILDTKLQELEKHGKPIRVGLVGTGFAGRGFALQLLSGIPGMRLAAVSNRTASYAKEAFTDAGIEDVVEAKSADELDQAIREQKHIYTTDAKPLCESKLIDVVVEATGEVEFGAQVVMAAIKNGKHVVLINAELDTTLGPILKYHADQAGVVYTQADGDQPAKLMNLYREVKLLGFKPVLCGNIKSLIDPYRTPETQKAFADAHWQRPKMITSFADGTKISFEMATVANATGFRVGKRGMYGPACKRVEEAPTLFSLEELLQHGLVDYILGAEPSFGVFVLGYSDQPIKQRYMKVYKMGDGPLYTFYTPYHLSPLEAPRSVARAVLYKDPALTPLSGPVCDVITIAKKDLKKGEKLDGIGGFTCYGTIENSDVVAKEKILPMGLSECCVVKKDITKDSPISYDDVTLPSNRIADKLREEQNEKFKK</sequence>
<dbReference type="STRING" id="1797593.A3A65_04880"/>
<accession>A0A1G1W4D2</accession>
<dbReference type="CDD" id="cd11616">
    <property type="entry name" value="SAF_DH_OX_like"/>
    <property type="match status" value="1"/>
</dbReference>
<feature type="domain" description="Oxidoreductase DRL-like catalytic" evidence="2">
    <location>
        <begin position="159"/>
        <end position="317"/>
    </location>
</feature>